<evidence type="ECO:0000313" key="2">
    <source>
        <dbReference type="EMBL" id="TNN39942.1"/>
    </source>
</evidence>
<name>A0A4Z2FI19_9TELE</name>
<dbReference type="AlphaFoldDB" id="A0A4Z2FI19"/>
<evidence type="ECO:0000313" key="3">
    <source>
        <dbReference type="Proteomes" id="UP000314294"/>
    </source>
</evidence>
<feature type="region of interest" description="Disordered" evidence="1">
    <location>
        <begin position="17"/>
        <end position="49"/>
    </location>
</feature>
<reference evidence="2 3" key="1">
    <citation type="submission" date="2019-03" db="EMBL/GenBank/DDBJ databases">
        <title>First draft genome of Liparis tanakae, snailfish: a comprehensive survey of snailfish specific genes.</title>
        <authorList>
            <person name="Kim W."/>
            <person name="Song I."/>
            <person name="Jeong J.-H."/>
            <person name="Kim D."/>
            <person name="Kim S."/>
            <person name="Ryu S."/>
            <person name="Song J.Y."/>
            <person name="Lee S.K."/>
        </authorList>
    </citation>
    <scope>NUCLEOTIDE SEQUENCE [LARGE SCALE GENOMIC DNA]</scope>
    <source>
        <tissue evidence="2">Muscle</tissue>
    </source>
</reference>
<organism evidence="2 3">
    <name type="scientific">Liparis tanakae</name>
    <name type="common">Tanaka's snailfish</name>
    <dbReference type="NCBI Taxonomy" id="230148"/>
    <lineage>
        <taxon>Eukaryota</taxon>
        <taxon>Metazoa</taxon>
        <taxon>Chordata</taxon>
        <taxon>Craniata</taxon>
        <taxon>Vertebrata</taxon>
        <taxon>Euteleostomi</taxon>
        <taxon>Actinopterygii</taxon>
        <taxon>Neopterygii</taxon>
        <taxon>Teleostei</taxon>
        <taxon>Neoteleostei</taxon>
        <taxon>Acanthomorphata</taxon>
        <taxon>Eupercaria</taxon>
        <taxon>Perciformes</taxon>
        <taxon>Cottioidei</taxon>
        <taxon>Cottales</taxon>
        <taxon>Liparidae</taxon>
        <taxon>Liparis</taxon>
    </lineage>
</organism>
<proteinExistence type="predicted"/>
<dbReference type="EMBL" id="SRLO01001233">
    <property type="protein sequence ID" value="TNN39942.1"/>
    <property type="molecule type" value="Genomic_DNA"/>
</dbReference>
<protein>
    <submittedName>
        <fullName evidence="2">Uncharacterized protein</fullName>
    </submittedName>
</protein>
<accession>A0A4Z2FI19</accession>
<sequence>MWSPVLSVFSGDATLEGEYTTAGPRRTKEEPSDPLWVTGGMKHKIVGPTPGESRRLQSLKKYFLERSIVGVEVRLKLGEAGFVSQQRGENGGSIGDSVEDWSS</sequence>
<evidence type="ECO:0000256" key="1">
    <source>
        <dbReference type="SAM" id="MobiDB-lite"/>
    </source>
</evidence>
<keyword evidence="3" id="KW-1185">Reference proteome</keyword>
<comment type="caution">
    <text evidence="2">The sequence shown here is derived from an EMBL/GenBank/DDBJ whole genome shotgun (WGS) entry which is preliminary data.</text>
</comment>
<gene>
    <name evidence="2" type="ORF">EYF80_049899</name>
</gene>
<dbReference type="Proteomes" id="UP000314294">
    <property type="component" value="Unassembled WGS sequence"/>
</dbReference>